<dbReference type="Gene3D" id="3.40.50.2300">
    <property type="match status" value="2"/>
</dbReference>
<evidence type="ECO:0000256" key="2">
    <source>
        <dbReference type="SAM" id="SignalP"/>
    </source>
</evidence>
<dbReference type="EMBL" id="JAEDAH010000005">
    <property type="protein sequence ID" value="MCA6062222.1"/>
    <property type="molecule type" value="Genomic_DNA"/>
</dbReference>
<dbReference type="Proteomes" id="UP000714380">
    <property type="component" value="Unassembled WGS sequence"/>
</dbReference>
<evidence type="ECO:0000259" key="3">
    <source>
        <dbReference type="Pfam" id="PF02608"/>
    </source>
</evidence>
<dbReference type="InterPro" id="IPR028082">
    <property type="entry name" value="Peripla_BP_I"/>
</dbReference>
<comment type="caution">
    <text evidence="4">The sequence shown here is derived from an EMBL/GenBank/DDBJ whole genome shotgun (WGS) entry which is preliminary data.</text>
</comment>
<keyword evidence="5" id="KW-1185">Reference proteome</keyword>
<sequence>MKKKHTNLQRLLASAALALGLGVSASGALAEDPLKVGFVYVGPVGDYGWSYEHDRARQQVEEHFGDKVKTTYVEKVPAGADAERVIRQMAQSGNDIIFTTSFGFMNPTEKVAKRFPKVTFEHATGYKRSKNMSTYALRTYEGRYLSGTAAGMMTKSNTIGYIASFPIPEVIRDINSVYMAAKAVNPEVKIKIMWVSTWYDPVKESEAANALIDQGVDVIIQHTDSPAPLMAAEKRGIKAIGQASDMSKFAPNAHMFSIRDDWAPRYIDVIEKVKAGTWAPQDFWGGFAEDMLSVASMNDNLPADVKKAVTELQAKIKSGEFHPFTGPIKDNQGNEVVPAGHTLTDAELAGVNWYVEGIDATIPK</sequence>
<feature type="domain" description="ABC transporter substrate-binding protein PnrA-like" evidence="3">
    <location>
        <begin position="35"/>
        <end position="316"/>
    </location>
</feature>
<dbReference type="InterPro" id="IPR052910">
    <property type="entry name" value="ABC-Purine-Binding"/>
</dbReference>
<protein>
    <submittedName>
        <fullName evidence="4">BMP family ABC transporter substrate-binding protein</fullName>
    </submittedName>
</protein>
<feature type="signal peptide" evidence="2">
    <location>
        <begin position="1"/>
        <end position="30"/>
    </location>
</feature>
<gene>
    <name evidence="4" type="ORF">I9W95_01240</name>
</gene>
<dbReference type="PANTHER" id="PTHR43208:SF1">
    <property type="entry name" value="ABC TRANSPORTER SUBSTRATE-BINDING PROTEIN"/>
    <property type="match status" value="1"/>
</dbReference>
<dbReference type="Pfam" id="PF02608">
    <property type="entry name" value="Bmp"/>
    <property type="match status" value="1"/>
</dbReference>
<evidence type="ECO:0000313" key="4">
    <source>
        <dbReference type="EMBL" id="MCA6062222.1"/>
    </source>
</evidence>
<name>A0ABS7ZME7_9GAMM</name>
<accession>A0ABS7ZME7</accession>
<dbReference type="SUPFAM" id="SSF53822">
    <property type="entry name" value="Periplasmic binding protein-like I"/>
    <property type="match status" value="1"/>
</dbReference>
<dbReference type="RefSeq" id="WP_225670948.1">
    <property type="nucleotide sequence ID" value="NZ_JAEDAH010000005.1"/>
</dbReference>
<feature type="chain" id="PRO_5046072776" evidence="2">
    <location>
        <begin position="31"/>
        <end position="364"/>
    </location>
</feature>
<dbReference type="InterPro" id="IPR003760">
    <property type="entry name" value="PnrA-like"/>
</dbReference>
<organism evidence="4 5">
    <name type="scientific">Thalassolituus marinus</name>
    <dbReference type="NCBI Taxonomy" id="671053"/>
    <lineage>
        <taxon>Bacteria</taxon>
        <taxon>Pseudomonadati</taxon>
        <taxon>Pseudomonadota</taxon>
        <taxon>Gammaproteobacteria</taxon>
        <taxon>Oceanospirillales</taxon>
        <taxon>Oceanospirillaceae</taxon>
        <taxon>Thalassolituus</taxon>
    </lineage>
</organism>
<dbReference type="PANTHER" id="PTHR43208">
    <property type="entry name" value="ABC TRANSPORTER SUBSTRATE-BINDING PROTEIN"/>
    <property type="match status" value="1"/>
</dbReference>
<reference evidence="4 5" key="1">
    <citation type="submission" date="2020-12" db="EMBL/GenBank/DDBJ databases">
        <title>Novel Thalassolituus-related marine hydrocarbonoclastic bacteria mediated algae-derived hydrocarbons mineralization in twilight zone of the northern South China Sea.</title>
        <authorList>
            <person name="Dong C."/>
        </authorList>
    </citation>
    <scope>NUCLEOTIDE SEQUENCE [LARGE SCALE GENOMIC DNA]</scope>
    <source>
        <strain evidence="4 5">IMCC1826</strain>
    </source>
</reference>
<dbReference type="CDD" id="cd19963">
    <property type="entry name" value="PBP1_BMP-like"/>
    <property type="match status" value="1"/>
</dbReference>
<evidence type="ECO:0000256" key="1">
    <source>
        <dbReference type="ARBA" id="ARBA00022729"/>
    </source>
</evidence>
<evidence type="ECO:0000313" key="5">
    <source>
        <dbReference type="Proteomes" id="UP000714380"/>
    </source>
</evidence>
<keyword evidence="1 2" id="KW-0732">Signal</keyword>
<proteinExistence type="predicted"/>